<comment type="caution">
    <text evidence="2">The sequence shown here is derived from an EMBL/GenBank/DDBJ whole genome shotgun (WGS) entry which is preliminary data.</text>
</comment>
<protein>
    <submittedName>
        <fullName evidence="2">Uncharacterized protein</fullName>
    </submittedName>
</protein>
<keyword evidence="3" id="KW-1185">Reference proteome</keyword>
<name>A0ABU2Z7M7_9ACTN</name>
<evidence type="ECO:0000313" key="2">
    <source>
        <dbReference type="EMBL" id="MDT0572299.1"/>
    </source>
</evidence>
<sequence>MDVFTAVLPVVTLMLGAWMNQLSEAKRENAALQRERQVRELDREQSRLDRREAFELDHLAKASECLSRLFSAALMEHLHRVNAASPAPQADAFVRETEELARLQALILDEGIRTLVESARQQLSKLGWAGAGTPEELGDLVVQSHNHLTAAQEALASRLRTIYGA</sequence>
<evidence type="ECO:0000256" key="1">
    <source>
        <dbReference type="SAM" id="Coils"/>
    </source>
</evidence>
<dbReference type="RefSeq" id="WP_033526541.1">
    <property type="nucleotide sequence ID" value="NZ_JAVRFJ010000037.1"/>
</dbReference>
<evidence type="ECO:0000313" key="3">
    <source>
        <dbReference type="Proteomes" id="UP001180737"/>
    </source>
</evidence>
<reference evidence="2" key="1">
    <citation type="submission" date="2024-05" db="EMBL/GenBank/DDBJ databases">
        <title>30 novel species of actinomycetes from the DSMZ collection.</title>
        <authorList>
            <person name="Nouioui I."/>
        </authorList>
    </citation>
    <scope>NUCLEOTIDE SEQUENCE</scope>
    <source>
        <strain evidence="2">DSM 3412</strain>
    </source>
</reference>
<organism evidence="2 3">
    <name type="scientific">Streptomyces gottesmaniae</name>
    <dbReference type="NCBI Taxonomy" id="3075518"/>
    <lineage>
        <taxon>Bacteria</taxon>
        <taxon>Bacillati</taxon>
        <taxon>Actinomycetota</taxon>
        <taxon>Actinomycetes</taxon>
        <taxon>Kitasatosporales</taxon>
        <taxon>Streptomycetaceae</taxon>
        <taxon>Streptomyces</taxon>
    </lineage>
</organism>
<gene>
    <name evidence="2" type="ORF">RM704_33405</name>
</gene>
<feature type="coiled-coil region" evidence="1">
    <location>
        <begin position="15"/>
        <end position="47"/>
    </location>
</feature>
<dbReference type="EMBL" id="JAVRFJ010000037">
    <property type="protein sequence ID" value="MDT0572299.1"/>
    <property type="molecule type" value="Genomic_DNA"/>
</dbReference>
<keyword evidence="1" id="KW-0175">Coiled coil</keyword>
<dbReference type="Proteomes" id="UP001180737">
    <property type="component" value="Unassembled WGS sequence"/>
</dbReference>
<accession>A0ABU2Z7M7</accession>
<proteinExistence type="predicted"/>